<evidence type="ECO:0000256" key="5">
    <source>
        <dbReference type="ARBA" id="ARBA00022777"/>
    </source>
</evidence>
<organism evidence="10 11">
    <name type="scientific">Rotaria sordida</name>
    <dbReference type="NCBI Taxonomy" id="392033"/>
    <lineage>
        <taxon>Eukaryota</taxon>
        <taxon>Metazoa</taxon>
        <taxon>Spiralia</taxon>
        <taxon>Gnathifera</taxon>
        <taxon>Rotifera</taxon>
        <taxon>Eurotatoria</taxon>
        <taxon>Bdelloidea</taxon>
        <taxon>Philodinida</taxon>
        <taxon>Philodinidae</taxon>
        <taxon>Rotaria</taxon>
    </lineage>
</organism>
<comment type="catalytic activity">
    <reaction evidence="7">
        <text>L-threonyl-[protein] + ATP = O-phospho-L-threonyl-[protein] + ADP + H(+)</text>
        <dbReference type="Rhea" id="RHEA:46608"/>
        <dbReference type="Rhea" id="RHEA-COMP:11060"/>
        <dbReference type="Rhea" id="RHEA-COMP:11605"/>
        <dbReference type="ChEBI" id="CHEBI:15378"/>
        <dbReference type="ChEBI" id="CHEBI:30013"/>
        <dbReference type="ChEBI" id="CHEBI:30616"/>
        <dbReference type="ChEBI" id="CHEBI:61977"/>
        <dbReference type="ChEBI" id="CHEBI:456216"/>
        <dbReference type="EC" id="2.7.11.1"/>
    </reaction>
</comment>
<evidence type="ECO:0000256" key="6">
    <source>
        <dbReference type="ARBA" id="ARBA00022840"/>
    </source>
</evidence>
<evidence type="ECO:0000313" key="10">
    <source>
        <dbReference type="EMBL" id="CAF1114914.1"/>
    </source>
</evidence>
<dbReference type="Gene3D" id="1.10.510.10">
    <property type="entry name" value="Transferase(Phosphotransferase) domain 1"/>
    <property type="match status" value="1"/>
</dbReference>
<keyword evidence="2" id="KW-0723">Serine/threonine-protein kinase</keyword>
<evidence type="ECO:0000313" key="11">
    <source>
        <dbReference type="Proteomes" id="UP000663864"/>
    </source>
</evidence>
<evidence type="ECO:0000256" key="7">
    <source>
        <dbReference type="ARBA" id="ARBA00047899"/>
    </source>
</evidence>
<keyword evidence="4" id="KW-0547">Nucleotide-binding</keyword>
<evidence type="ECO:0000256" key="3">
    <source>
        <dbReference type="ARBA" id="ARBA00022679"/>
    </source>
</evidence>
<dbReference type="EC" id="2.7.11.1" evidence="1"/>
<dbReference type="GO" id="GO:0005524">
    <property type="term" value="F:ATP binding"/>
    <property type="evidence" value="ECO:0007669"/>
    <property type="project" value="UniProtKB-KW"/>
</dbReference>
<dbReference type="InterPro" id="IPR011009">
    <property type="entry name" value="Kinase-like_dom_sf"/>
</dbReference>
<dbReference type="PROSITE" id="PS50011">
    <property type="entry name" value="PROTEIN_KINASE_DOM"/>
    <property type="match status" value="1"/>
</dbReference>
<comment type="caution">
    <text evidence="10">The sequence shown here is derived from an EMBL/GenBank/DDBJ whole genome shotgun (WGS) entry which is preliminary data.</text>
</comment>
<dbReference type="EMBL" id="CAJNOT010000946">
    <property type="protein sequence ID" value="CAF1114914.1"/>
    <property type="molecule type" value="Genomic_DNA"/>
</dbReference>
<keyword evidence="5" id="KW-0418">Kinase</keyword>
<evidence type="ECO:0000256" key="2">
    <source>
        <dbReference type="ARBA" id="ARBA00022527"/>
    </source>
</evidence>
<sequence length="102" mass="11776">MRLFQYSSQIRKSVGCLLYEMCTYQHAFDGKGLMNVIYKVVEGKAPELPKTYSKELNDLLKKMLIKDPSNRPTAAQLLLTPFIGRHREVSSFKPTILKRKKV</sequence>
<dbReference type="InterPro" id="IPR000719">
    <property type="entry name" value="Prot_kinase_dom"/>
</dbReference>
<proteinExistence type="predicted"/>
<evidence type="ECO:0000256" key="4">
    <source>
        <dbReference type="ARBA" id="ARBA00022741"/>
    </source>
</evidence>
<evidence type="ECO:0000259" key="9">
    <source>
        <dbReference type="PROSITE" id="PS50011"/>
    </source>
</evidence>
<accession>A0A814Q6X8</accession>
<dbReference type="InterPro" id="IPR051131">
    <property type="entry name" value="NEK_Ser/Thr_kinase_NIMA"/>
</dbReference>
<dbReference type="Pfam" id="PF00069">
    <property type="entry name" value="Pkinase"/>
    <property type="match status" value="1"/>
</dbReference>
<evidence type="ECO:0000256" key="8">
    <source>
        <dbReference type="ARBA" id="ARBA00048679"/>
    </source>
</evidence>
<evidence type="ECO:0000256" key="1">
    <source>
        <dbReference type="ARBA" id="ARBA00012513"/>
    </source>
</evidence>
<dbReference type="SUPFAM" id="SSF56112">
    <property type="entry name" value="Protein kinase-like (PK-like)"/>
    <property type="match status" value="1"/>
</dbReference>
<keyword evidence="6" id="KW-0067">ATP-binding</keyword>
<dbReference type="PANTHER" id="PTHR44899">
    <property type="entry name" value="CAMK FAMILY PROTEIN KINASE"/>
    <property type="match status" value="1"/>
</dbReference>
<reference evidence="10" key="1">
    <citation type="submission" date="2021-02" db="EMBL/GenBank/DDBJ databases">
        <authorList>
            <person name="Nowell W R."/>
        </authorList>
    </citation>
    <scope>NUCLEOTIDE SEQUENCE</scope>
</reference>
<protein>
    <recommendedName>
        <fullName evidence="1">non-specific serine/threonine protein kinase</fullName>
        <ecNumber evidence="1">2.7.11.1</ecNumber>
    </recommendedName>
</protein>
<dbReference type="PANTHER" id="PTHR44899:SF3">
    <property type="entry name" value="SERINE_THREONINE-PROTEIN KINASE NEK1"/>
    <property type="match status" value="1"/>
</dbReference>
<feature type="domain" description="Protein kinase" evidence="9">
    <location>
        <begin position="1"/>
        <end position="83"/>
    </location>
</feature>
<dbReference type="GO" id="GO:0004674">
    <property type="term" value="F:protein serine/threonine kinase activity"/>
    <property type="evidence" value="ECO:0007669"/>
    <property type="project" value="UniProtKB-KW"/>
</dbReference>
<keyword evidence="3" id="KW-0808">Transferase</keyword>
<name>A0A814Q6X8_9BILA</name>
<comment type="catalytic activity">
    <reaction evidence="8">
        <text>L-seryl-[protein] + ATP = O-phospho-L-seryl-[protein] + ADP + H(+)</text>
        <dbReference type="Rhea" id="RHEA:17989"/>
        <dbReference type="Rhea" id="RHEA-COMP:9863"/>
        <dbReference type="Rhea" id="RHEA-COMP:11604"/>
        <dbReference type="ChEBI" id="CHEBI:15378"/>
        <dbReference type="ChEBI" id="CHEBI:29999"/>
        <dbReference type="ChEBI" id="CHEBI:30616"/>
        <dbReference type="ChEBI" id="CHEBI:83421"/>
        <dbReference type="ChEBI" id="CHEBI:456216"/>
        <dbReference type="EC" id="2.7.11.1"/>
    </reaction>
</comment>
<dbReference type="Proteomes" id="UP000663864">
    <property type="component" value="Unassembled WGS sequence"/>
</dbReference>
<dbReference type="AlphaFoldDB" id="A0A814Q6X8"/>
<gene>
    <name evidence="10" type="ORF">ZHD862_LOCUS18318</name>
</gene>